<evidence type="ECO:0000313" key="2">
    <source>
        <dbReference type="Proteomes" id="UP000192772"/>
    </source>
</evidence>
<proteinExistence type="predicted"/>
<dbReference type="SUPFAM" id="SSF48264">
    <property type="entry name" value="Cytochrome P450"/>
    <property type="match status" value="1"/>
</dbReference>
<dbReference type="GO" id="GO:0004497">
    <property type="term" value="F:monooxygenase activity"/>
    <property type="evidence" value="ECO:0007669"/>
    <property type="project" value="InterPro"/>
</dbReference>
<evidence type="ECO:0008006" key="3">
    <source>
        <dbReference type="Google" id="ProtNLM"/>
    </source>
</evidence>
<dbReference type="Proteomes" id="UP000192772">
    <property type="component" value="Unassembled WGS sequence"/>
</dbReference>
<dbReference type="Gene3D" id="1.10.630.10">
    <property type="entry name" value="Cytochrome P450"/>
    <property type="match status" value="1"/>
</dbReference>
<reference evidence="1 2" key="1">
    <citation type="submission" date="2017-02" db="EMBL/GenBank/DDBJ databases">
        <title>The new phylogeny of genus Mycobacterium.</title>
        <authorList>
            <person name="Tortoli E."/>
            <person name="Trovato A."/>
            <person name="Cirillo D.M."/>
        </authorList>
    </citation>
    <scope>NUCLEOTIDE SEQUENCE [LARGE SCALE GENOMIC DNA]</scope>
    <source>
        <strain evidence="1 2">FI-09383</strain>
    </source>
</reference>
<evidence type="ECO:0000313" key="1">
    <source>
        <dbReference type="EMBL" id="ORA66429.1"/>
    </source>
</evidence>
<dbReference type="GO" id="GO:0016705">
    <property type="term" value="F:oxidoreductase activity, acting on paired donors, with incorporation or reduction of molecular oxygen"/>
    <property type="evidence" value="ECO:0007669"/>
    <property type="project" value="InterPro"/>
</dbReference>
<accession>A0A0M2ZHG5</accession>
<organism evidence="1 2">
    <name type="scientific">Mycolicibacterium elephantis</name>
    <dbReference type="NCBI Taxonomy" id="81858"/>
    <lineage>
        <taxon>Bacteria</taxon>
        <taxon>Bacillati</taxon>
        <taxon>Actinomycetota</taxon>
        <taxon>Actinomycetes</taxon>
        <taxon>Mycobacteriales</taxon>
        <taxon>Mycobacteriaceae</taxon>
        <taxon>Mycolicibacterium</taxon>
    </lineage>
</organism>
<dbReference type="OrthoDB" id="4632275at2"/>
<dbReference type="InterPro" id="IPR036396">
    <property type="entry name" value="Cyt_P450_sf"/>
</dbReference>
<dbReference type="AlphaFoldDB" id="A0A0M2ZHG5"/>
<dbReference type="GO" id="GO:0020037">
    <property type="term" value="F:heme binding"/>
    <property type="evidence" value="ECO:0007669"/>
    <property type="project" value="InterPro"/>
</dbReference>
<gene>
    <name evidence="1" type="ORF">BST23_10010</name>
</gene>
<comment type="caution">
    <text evidence="1">The sequence shown here is derived from an EMBL/GenBank/DDBJ whole genome shotgun (WGS) entry which is preliminary data.</text>
</comment>
<name>A0A0M2ZHG5_9MYCO</name>
<protein>
    <recommendedName>
        <fullName evidence="3">Cytochrome P450</fullName>
    </recommendedName>
</protein>
<dbReference type="GO" id="GO:0005506">
    <property type="term" value="F:iron ion binding"/>
    <property type="evidence" value="ECO:0007669"/>
    <property type="project" value="InterPro"/>
</dbReference>
<dbReference type="EMBL" id="MVHP01000009">
    <property type="protein sequence ID" value="ORA66429.1"/>
    <property type="molecule type" value="Genomic_DNA"/>
</dbReference>
<dbReference type="RefSeq" id="WP_046751653.1">
    <property type="nucleotide sequence ID" value="NZ_LBNO01000022.1"/>
</dbReference>
<sequence>MPERPGITDSIAARQNSSSALCEAFGFPEEDWPLFARWAAAPMSPRDEEALYQYVDLKIAERCWKPTDDLLSNLIDVEVDGVELTVDDIYRFVATLLTDGVF</sequence>
<dbReference type="STRING" id="81858.BST23_10010"/>